<gene>
    <name evidence="2" type="ORF">RJ641_018424</name>
</gene>
<protein>
    <submittedName>
        <fullName evidence="2">Reverse transcriptase zinc-binding domain</fullName>
    </submittedName>
</protein>
<keyword evidence="3" id="KW-1185">Reference proteome</keyword>
<dbReference type="Proteomes" id="UP001370490">
    <property type="component" value="Unassembled WGS sequence"/>
</dbReference>
<keyword evidence="2" id="KW-0808">Transferase</keyword>
<evidence type="ECO:0000313" key="3">
    <source>
        <dbReference type="Proteomes" id="UP001370490"/>
    </source>
</evidence>
<dbReference type="InterPro" id="IPR026960">
    <property type="entry name" value="RVT-Znf"/>
</dbReference>
<comment type="caution">
    <text evidence="2">The sequence shown here is derived from an EMBL/GenBank/DDBJ whole genome shotgun (WGS) entry which is preliminary data.</text>
</comment>
<organism evidence="2 3">
    <name type="scientific">Dillenia turbinata</name>
    <dbReference type="NCBI Taxonomy" id="194707"/>
    <lineage>
        <taxon>Eukaryota</taxon>
        <taxon>Viridiplantae</taxon>
        <taxon>Streptophyta</taxon>
        <taxon>Embryophyta</taxon>
        <taxon>Tracheophyta</taxon>
        <taxon>Spermatophyta</taxon>
        <taxon>Magnoliopsida</taxon>
        <taxon>eudicotyledons</taxon>
        <taxon>Gunneridae</taxon>
        <taxon>Pentapetalae</taxon>
        <taxon>Dilleniales</taxon>
        <taxon>Dilleniaceae</taxon>
        <taxon>Dillenia</taxon>
    </lineage>
</organism>
<evidence type="ECO:0000313" key="2">
    <source>
        <dbReference type="EMBL" id="KAK6917673.1"/>
    </source>
</evidence>
<dbReference type="Pfam" id="PF13966">
    <property type="entry name" value="zf-RVT"/>
    <property type="match status" value="1"/>
</dbReference>
<evidence type="ECO:0000259" key="1">
    <source>
        <dbReference type="Pfam" id="PF13966"/>
    </source>
</evidence>
<sequence length="73" mass="8535">MAKSRYRVPAKVYTLYWRILKNAMPTMDDLRRGGIEISQPQCPLCKKKRDTIDHLIWMGNFEMGEDTSSDAQK</sequence>
<accession>A0AAN8Z1W9</accession>
<keyword evidence="2" id="KW-0548">Nucleotidyltransferase</keyword>
<dbReference type="GO" id="GO:0003964">
    <property type="term" value="F:RNA-directed DNA polymerase activity"/>
    <property type="evidence" value="ECO:0007669"/>
    <property type="project" value="UniProtKB-KW"/>
</dbReference>
<keyword evidence="2" id="KW-0695">RNA-directed DNA polymerase</keyword>
<name>A0AAN8Z1W9_9MAGN</name>
<reference evidence="2 3" key="1">
    <citation type="submission" date="2023-12" db="EMBL/GenBank/DDBJ databases">
        <title>A high-quality genome assembly for Dillenia turbinata (Dilleniales).</title>
        <authorList>
            <person name="Chanderbali A."/>
        </authorList>
    </citation>
    <scope>NUCLEOTIDE SEQUENCE [LARGE SCALE GENOMIC DNA]</scope>
    <source>
        <strain evidence="2">LSX21</strain>
        <tissue evidence="2">Leaf</tissue>
    </source>
</reference>
<dbReference type="AlphaFoldDB" id="A0AAN8Z1W9"/>
<feature type="domain" description="Reverse transcriptase zinc-binding" evidence="1">
    <location>
        <begin position="7"/>
        <end position="61"/>
    </location>
</feature>
<dbReference type="EMBL" id="JBAMMX010000023">
    <property type="protein sequence ID" value="KAK6917673.1"/>
    <property type="molecule type" value="Genomic_DNA"/>
</dbReference>
<proteinExistence type="predicted"/>